<dbReference type="Pfam" id="PF10248">
    <property type="entry name" value="Mlf1IP"/>
    <property type="match status" value="1"/>
</dbReference>
<keyword evidence="4" id="KW-0597">Phosphoprotein</keyword>
<gene>
    <name evidence="6" type="ORF">R1sor_011482</name>
</gene>
<feature type="compositionally biased region" description="Polar residues" evidence="5">
    <location>
        <begin position="322"/>
        <end position="339"/>
    </location>
</feature>
<dbReference type="EMBL" id="JBJQOH010000002">
    <property type="protein sequence ID" value="KAL3697406.1"/>
    <property type="molecule type" value="Genomic_DNA"/>
</dbReference>
<organism evidence="6 7">
    <name type="scientific">Riccia sorocarpa</name>
    <dbReference type="NCBI Taxonomy" id="122646"/>
    <lineage>
        <taxon>Eukaryota</taxon>
        <taxon>Viridiplantae</taxon>
        <taxon>Streptophyta</taxon>
        <taxon>Embryophyta</taxon>
        <taxon>Marchantiophyta</taxon>
        <taxon>Marchantiopsida</taxon>
        <taxon>Marchantiidae</taxon>
        <taxon>Marchantiales</taxon>
        <taxon>Ricciaceae</taxon>
        <taxon>Riccia</taxon>
    </lineage>
</organism>
<comment type="caution">
    <text evidence="6">The sequence shown here is derived from an EMBL/GenBank/DDBJ whole genome shotgun (WGS) entry which is preliminary data.</text>
</comment>
<feature type="compositionally biased region" description="Basic and acidic residues" evidence="5">
    <location>
        <begin position="395"/>
        <end position="410"/>
    </location>
</feature>
<feature type="compositionally biased region" description="Polar residues" evidence="5">
    <location>
        <begin position="164"/>
        <end position="175"/>
    </location>
</feature>
<dbReference type="InterPro" id="IPR019376">
    <property type="entry name" value="Myeloid_leukemia_factor"/>
</dbReference>
<feature type="region of interest" description="Disordered" evidence="5">
    <location>
        <begin position="1"/>
        <end position="22"/>
    </location>
</feature>
<dbReference type="GO" id="GO:0005737">
    <property type="term" value="C:cytoplasm"/>
    <property type="evidence" value="ECO:0007669"/>
    <property type="project" value="UniProtKB-SubCell"/>
</dbReference>
<comment type="subcellular location">
    <subcellularLocation>
        <location evidence="1">Cytoplasm</location>
    </subcellularLocation>
</comment>
<feature type="compositionally biased region" description="Basic and acidic residues" evidence="5">
    <location>
        <begin position="208"/>
        <end position="220"/>
    </location>
</feature>
<dbReference type="PANTHER" id="PTHR13105">
    <property type="entry name" value="MYELOID LEUKEMIA FACTOR"/>
    <property type="match status" value="1"/>
</dbReference>
<evidence type="ECO:0000313" key="7">
    <source>
        <dbReference type="Proteomes" id="UP001633002"/>
    </source>
</evidence>
<evidence type="ECO:0000256" key="4">
    <source>
        <dbReference type="ARBA" id="ARBA00022553"/>
    </source>
</evidence>
<evidence type="ECO:0008006" key="8">
    <source>
        <dbReference type="Google" id="ProtNLM"/>
    </source>
</evidence>
<comment type="similarity">
    <text evidence="2">Belongs to the MLF family.</text>
</comment>
<feature type="region of interest" description="Disordered" evidence="5">
    <location>
        <begin position="263"/>
        <end position="410"/>
    </location>
</feature>
<dbReference type="AlphaFoldDB" id="A0ABD3I594"/>
<sequence length="410" mass="44376">MQHPGRGGRGEQNPRGGGGMFPGFGDPFAAFGRPNFLTDMFDNDPFFNDPFFTRPFGSLLGNSGGLFGPGSFFGPSPFPQAGFPNNGRQIFIDQRPSNPQPEAPRRGVHIEELPEDHDIGEGAGPSTNREPIVEHPDDEAGESTDLTPYQPEVRTHRSRDTNVAPRQQSANAPFTYSYQSSSVTYGGANGPYYAAHSSRRRGPDGVYEEEHAEKDITSGREHHHVVHGLGNKGRALTRKRNAEGREEKFEMLHNLAEDEVHGFERTWETQAQQAFPRHRSSSQRLGSGSGSGTRSRAALPSSDGPASIQDLDRVPNPEPRPVSSQGVRPASRQGSTQSPKKVSKSSLKSGSKGGPNLTSSSAPKKNVAEVGQPGPSTVFGARSEPPASTGVQPRGEQKSYKRDTRRDSTD</sequence>
<evidence type="ECO:0000256" key="2">
    <source>
        <dbReference type="ARBA" id="ARBA00008332"/>
    </source>
</evidence>
<keyword evidence="3" id="KW-0963">Cytoplasm</keyword>
<dbReference type="Proteomes" id="UP001633002">
    <property type="component" value="Unassembled WGS sequence"/>
</dbReference>
<feature type="compositionally biased region" description="Low complexity" evidence="5">
    <location>
        <begin position="282"/>
        <end position="296"/>
    </location>
</feature>
<feature type="region of interest" description="Disordered" evidence="5">
    <location>
        <begin position="114"/>
        <end position="175"/>
    </location>
</feature>
<evidence type="ECO:0000256" key="3">
    <source>
        <dbReference type="ARBA" id="ARBA00022490"/>
    </source>
</evidence>
<protein>
    <recommendedName>
        <fullName evidence="8">Myeloid leukemia factor</fullName>
    </recommendedName>
</protein>
<evidence type="ECO:0000313" key="6">
    <source>
        <dbReference type="EMBL" id="KAL3697406.1"/>
    </source>
</evidence>
<evidence type="ECO:0000256" key="1">
    <source>
        <dbReference type="ARBA" id="ARBA00004496"/>
    </source>
</evidence>
<accession>A0ABD3I594</accession>
<evidence type="ECO:0000256" key="5">
    <source>
        <dbReference type="SAM" id="MobiDB-lite"/>
    </source>
</evidence>
<proteinExistence type="inferred from homology"/>
<name>A0ABD3I594_9MARC</name>
<keyword evidence="7" id="KW-1185">Reference proteome</keyword>
<reference evidence="6 7" key="1">
    <citation type="submission" date="2024-09" db="EMBL/GenBank/DDBJ databases">
        <title>Chromosome-scale assembly of Riccia sorocarpa.</title>
        <authorList>
            <person name="Paukszto L."/>
        </authorList>
    </citation>
    <scope>NUCLEOTIDE SEQUENCE [LARGE SCALE GENOMIC DNA]</scope>
    <source>
        <strain evidence="6">LP-2024</strain>
        <tissue evidence="6">Aerial parts of the thallus</tissue>
    </source>
</reference>
<feature type="region of interest" description="Disordered" evidence="5">
    <location>
        <begin position="195"/>
        <end position="242"/>
    </location>
</feature>